<keyword evidence="1" id="KW-0812">Transmembrane</keyword>
<keyword evidence="3" id="KW-1185">Reference proteome</keyword>
<geneLocation type="plasmid" evidence="2 3">
    <name>paApi_AU1</name>
</geneLocation>
<feature type="transmembrane region" description="Helical" evidence="1">
    <location>
        <begin position="37"/>
        <end position="62"/>
    </location>
</feature>
<name>A0ABY8P089_9GAMM</name>
<dbReference type="Proteomes" id="UP001231859">
    <property type="component" value="Plasmid paApi_AU1"/>
</dbReference>
<evidence type="ECO:0000256" key="1">
    <source>
        <dbReference type="SAM" id="Phobius"/>
    </source>
</evidence>
<protein>
    <submittedName>
        <fullName evidence="2">Uncharacterized protein</fullName>
    </submittedName>
</protein>
<accession>A0ABY8P089</accession>
<evidence type="ECO:0000313" key="3">
    <source>
        <dbReference type="Proteomes" id="UP001231859"/>
    </source>
</evidence>
<dbReference type="RefSeq" id="WP_280936985.1">
    <property type="nucleotide sequence ID" value="NZ_CP123757.1"/>
</dbReference>
<keyword evidence="1" id="KW-0472">Membrane</keyword>
<gene>
    <name evidence="2" type="ORF">QG404_00870</name>
</gene>
<proteinExistence type="predicted"/>
<organism evidence="2 3">
    <name type="scientific">Arsenophonus apicola</name>
    <dbReference type="NCBI Taxonomy" id="2879119"/>
    <lineage>
        <taxon>Bacteria</taxon>
        <taxon>Pseudomonadati</taxon>
        <taxon>Pseudomonadota</taxon>
        <taxon>Gammaproteobacteria</taxon>
        <taxon>Enterobacterales</taxon>
        <taxon>Morganellaceae</taxon>
        <taxon>Arsenophonus</taxon>
    </lineage>
</organism>
<keyword evidence="1" id="KW-1133">Transmembrane helix</keyword>
<reference evidence="2 3" key="1">
    <citation type="submission" date="2023-04" db="EMBL/GenBank/DDBJ databases">
        <title>Genome dynamics across the evolutionary transition to endosymbiosis.</title>
        <authorList>
            <person name="Siozios S."/>
            <person name="Nadal-Jimenez P."/>
            <person name="Azagi T."/>
            <person name="Sprong H."/>
            <person name="Frost C.L."/>
            <person name="Parratt S.R."/>
            <person name="Taylor G."/>
            <person name="Brettell L."/>
            <person name="Lew K.C."/>
            <person name="Croft L."/>
            <person name="King K.C."/>
            <person name="Brockhurst M.A."/>
            <person name="Hypsa V."/>
            <person name="Novakova E."/>
            <person name="Darby A.C."/>
            <person name="Hurst G.D.D."/>
        </authorList>
    </citation>
    <scope>NUCLEOTIDE SEQUENCE [LARGE SCALE GENOMIC DNA]</scope>
    <source>
        <strain evidence="3">aApi_AU</strain>
        <plasmid evidence="2 3">paApi_AU1</plasmid>
    </source>
</reference>
<dbReference type="EMBL" id="CP123757">
    <property type="protein sequence ID" value="WGO82235.1"/>
    <property type="molecule type" value="Genomic_DNA"/>
</dbReference>
<keyword evidence="2" id="KW-0614">Plasmid</keyword>
<evidence type="ECO:0000313" key="2">
    <source>
        <dbReference type="EMBL" id="WGO82235.1"/>
    </source>
</evidence>
<sequence length="67" mass="7304">MTPFEPLSGLHWVAAFSAVTTPTLLLPEIETSFNSVLLLSFVAICSGQVNLAWTSLIIMIIININDK</sequence>